<dbReference type="RefSeq" id="XP_041155716.1">
    <property type="nucleotide sequence ID" value="XM_041300616.1"/>
</dbReference>
<proteinExistence type="predicted"/>
<sequence length="152" mass="17043">MSPIPQALPTKDPHVRLRFPRKLFSSSSRMDAVCADQPRNPLDFPATSPLPHPLRMTPDKNSRSIPAPPNPLPSALPQSSNPAYIDYRLGGPFTQVLCRRPSSMSLSRRVDWYRYAAAGAPRDDDSLIRDEDYVSPPPSPNPEQHGRFCFCF</sequence>
<keyword evidence="3" id="KW-1185">Reference proteome</keyword>
<dbReference type="OrthoDB" id="2690529at2759"/>
<gene>
    <name evidence="2" type="ORF">HD556DRAFT_1312063</name>
</gene>
<dbReference type="EMBL" id="JABBWE010000068">
    <property type="protein sequence ID" value="KAG1788488.1"/>
    <property type="molecule type" value="Genomic_DNA"/>
</dbReference>
<feature type="region of interest" description="Disordered" evidence="1">
    <location>
        <begin position="27"/>
        <end position="79"/>
    </location>
</feature>
<reference evidence="2" key="1">
    <citation type="journal article" date="2020" name="New Phytol.">
        <title>Comparative genomics reveals dynamic genome evolution in host specialist ectomycorrhizal fungi.</title>
        <authorList>
            <person name="Lofgren L.A."/>
            <person name="Nguyen N.H."/>
            <person name="Vilgalys R."/>
            <person name="Ruytinx J."/>
            <person name="Liao H.L."/>
            <person name="Branco S."/>
            <person name="Kuo A."/>
            <person name="LaButti K."/>
            <person name="Lipzen A."/>
            <person name="Andreopoulos W."/>
            <person name="Pangilinan J."/>
            <person name="Riley R."/>
            <person name="Hundley H."/>
            <person name="Na H."/>
            <person name="Barry K."/>
            <person name="Grigoriev I.V."/>
            <person name="Stajich J.E."/>
            <person name="Kennedy P.G."/>
        </authorList>
    </citation>
    <scope>NUCLEOTIDE SEQUENCE</scope>
    <source>
        <strain evidence="2">S12</strain>
    </source>
</reference>
<feature type="compositionally biased region" description="Basic and acidic residues" evidence="1">
    <location>
        <begin position="123"/>
        <end position="132"/>
    </location>
</feature>
<organism evidence="2 3">
    <name type="scientific">Suillus plorans</name>
    <dbReference type="NCBI Taxonomy" id="116603"/>
    <lineage>
        <taxon>Eukaryota</taxon>
        <taxon>Fungi</taxon>
        <taxon>Dikarya</taxon>
        <taxon>Basidiomycota</taxon>
        <taxon>Agaricomycotina</taxon>
        <taxon>Agaricomycetes</taxon>
        <taxon>Agaricomycetidae</taxon>
        <taxon>Boletales</taxon>
        <taxon>Suillineae</taxon>
        <taxon>Suillaceae</taxon>
        <taxon>Suillus</taxon>
    </lineage>
</organism>
<dbReference type="GeneID" id="64594380"/>
<protein>
    <submittedName>
        <fullName evidence="2">Uncharacterized protein</fullName>
    </submittedName>
</protein>
<accession>A0A9P7AGT5</accession>
<evidence type="ECO:0000313" key="2">
    <source>
        <dbReference type="EMBL" id="KAG1788488.1"/>
    </source>
</evidence>
<name>A0A9P7AGT5_9AGAM</name>
<comment type="caution">
    <text evidence="2">The sequence shown here is derived from an EMBL/GenBank/DDBJ whole genome shotgun (WGS) entry which is preliminary data.</text>
</comment>
<dbReference type="Proteomes" id="UP000719766">
    <property type="component" value="Unassembled WGS sequence"/>
</dbReference>
<feature type="region of interest" description="Disordered" evidence="1">
    <location>
        <begin position="123"/>
        <end position="145"/>
    </location>
</feature>
<evidence type="ECO:0000256" key="1">
    <source>
        <dbReference type="SAM" id="MobiDB-lite"/>
    </source>
</evidence>
<evidence type="ECO:0000313" key="3">
    <source>
        <dbReference type="Proteomes" id="UP000719766"/>
    </source>
</evidence>
<dbReference type="AlphaFoldDB" id="A0A9P7AGT5"/>